<evidence type="ECO:0000256" key="2">
    <source>
        <dbReference type="ARBA" id="ARBA00008598"/>
    </source>
</evidence>
<dbReference type="CDD" id="cd18800">
    <property type="entry name" value="SF2_C_EcoR124I-like"/>
    <property type="match status" value="1"/>
</dbReference>
<keyword evidence="8 10" id="KW-0067">ATP-binding</keyword>
<dbReference type="InterPro" id="IPR007409">
    <property type="entry name" value="Restrct_endonuc_type1_HsdR_N"/>
</dbReference>
<dbReference type="CDD" id="cd18030">
    <property type="entry name" value="DEXHc_RE_I_HsdR"/>
    <property type="match status" value="1"/>
</dbReference>
<name>A0A5C4JYK2_9HYPH</name>
<dbReference type="InterPro" id="IPR040980">
    <property type="entry name" value="SWI2_SNF2"/>
</dbReference>
<dbReference type="InterPro" id="IPR014001">
    <property type="entry name" value="Helicase_ATP-bd"/>
</dbReference>
<dbReference type="Pfam" id="PF04313">
    <property type="entry name" value="HSDR_N"/>
    <property type="match status" value="1"/>
</dbReference>
<dbReference type="GO" id="GO:0009307">
    <property type="term" value="P:DNA restriction-modification system"/>
    <property type="evidence" value="ECO:0007669"/>
    <property type="project" value="UniProtKB-KW"/>
</dbReference>
<dbReference type="CDD" id="cd22332">
    <property type="entry name" value="HsdR_N"/>
    <property type="match status" value="1"/>
</dbReference>
<sequence>MSESPQFSTSEAGSVQLQTLHLLANLGWRYKTRADCEGERRGRLASTLLEDVLAERLHAINRIEQRGRRWPVTDAAVQEAIGKLQAALGDTSKGAQAANEAATDLMQLGTAIPITIEGETKSRQLGFIDWQNPENNLFHMTAEFPVERSRSAETRRPDIVLFINGIPVAVIELKKSADGADQGISQTIRNQGADEVPRLFASVQVLLAANPSDPRYATPGTPKQFWSKWREKEISERRIGEIVNAPLDPGEASAIFVDFSPHRRRHEGLMDSADGRLPTPLDITLVALFSKARLIDLIRAYTLFDGGIKKIARYQQYFGVKAALLRLSHYDDHARRKGGVIWHTQGSGKSLTMVMLAREIANLIEDPRIVLVTDRRDLDRQIRDTFKATRLHDVRQATTGRHLLDLVEEKAGIVTTLIHKFKSGLRSREVIDQSRDVFLLVDESHRSQTIKDDESLHRQMRKVFPNACYIGFTGTPLLKKERSTFDRFGGLIHAYRIDEAVEDEAVVPLLYEGRLVETDVDEKSLDRWFERHTKGLSAQEITELKRKFSRGREVLGAEPYLVEIAADVSEDFSWNWKATPYKGQLVAQSRRAAVILKKLLDNFGDVTSEVVISPGDDRDNYEQVNEEPSDEVDRFVKQVKANHGSVERYEELVIERFKNGGEPDILIVVDKLLTGFDAPRNRVLYLTRKLKEHGLLQAIARVNRLYEDDTGEKKDFGHIIDYAGILGELDKALTQYSAFEGYDEADVADALHAIRKQTESLPDKHAALLDLFKSIRNRHDQEAFEASLADDLRRQDFYDRLREFAKALQLAFSSESFSQDTSQRVIDGYKADLKRFENLRRAVSRRFADRLDDAKSKELDAKIKALLDRHITTDGITPIVAAVNIFDETGFRQVVLEETGSLASKADAIASATSKSITEKMEDDRVFYQRFSQMIRKTIEAFRAGRLSEQDYFQRVQDIRNGVVNRNAAEDVPDRLRGNETGSSIYRNLVEDFAGISSPEEASGFAEETAAAFDKIMRQHRKIGWQDDPDTLNEIRNAMDDFLYDEIKSTRGLYGLDADAMDAMIDKALVIGRRQLKF</sequence>
<dbReference type="PANTHER" id="PTHR30195">
    <property type="entry name" value="TYPE I SITE-SPECIFIC DEOXYRIBONUCLEASE PROTEIN SUBUNIT M AND R"/>
    <property type="match status" value="1"/>
</dbReference>
<dbReference type="EMBL" id="VCLB01000001">
    <property type="protein sequence ID" value="TNB49689.1"/>
    <property type="molecule type" value="Genomic_DNA"/>
</dbReference>
<dbReference type="PROSITE" id="PS51192">
    <property type="entry name" value="HELICASE_ATP_BIND_1"/>
    <property type="match status" value="1"/>
</dbReference>
<dbReference type="InterPro" id="IPR051268">
    <property type="entry name" value="Type-I_R_enzyme_R_subunit"/>
</dbReference>
<dbReference type="SUPFAM" id="SSF52540">
    <property type="entry name" value="P-loop containing nucleoside triphosphate hydrolases"/>
    <property type="match status" value="1"/>
</dbReference>
<dbReference type="GO" id="GO:0005524">
    <property type="term" value="F:ATP binding"/>
    <property type="evidence" value="ECO:0007669"/>
    <property type="project" value="UniProtKB-KW"/>
</dbReference>
<proteinExistence type="inferred from homology"/>
<organism evidence="12 13">
    <name type="scientific">Martelella lutilitoris</name>
    <dbReference type="NCBI Taxonomy" id="2583532"/>
    <lineage>
        <taxon>Bacteria</taxon>
        <taxon>Pseudomonadati</taxon>
        <taxon>Pseudomonadota</taxon>
        <taxon>Alphaproteobacteria</taxon>
        <taxon>Hyphomicrobiales</taxon>
        <taxon>Aurantimonadaceae</taxon>
        <taxon>Martelella</taxon>
    </lineage>
</organism>
<keyword evidence="7 10" id="KW-0378">Hydrolase</keyword>
<evidence type="ECO:0000256" key="9">
    <source>
        <dbReference type="ARBA" id="ARBA00023125"/>
    </source>
</evidence>
<comment type="caution">
    <text evidence="12">The sequence shown here is derived from an EMBL/GenBank/DDBJ whole genome shotgun (WGS) entry which is preliminary data.</text>
</comment>
<accession>A0A5C4JYK2</accession>
<keyword evidence="9 10" id="KW-0238">DNA-binding</keyword>
<keyword evidence="4 10" id="KW-0547">Nucleotide-binding</keyword>
<dbReference type="SMART" id="SM00487">
    <property type="entry name" value="DEXDc"/>
    <property type="match status" value="1"/>
</dbReference>
<dbReference type="OrthoDB" id="9758243at2"/>
<evidence type="ECO:0000313" key="13">
    <source>
        <dbReference type="Proteomes" id="UP000307874"/>
    </source>
</evidence>
<keyword evidence="5 10" id="KW-0680">Restriction system</keyword>
<dbReference type="Gene3D" id="3.90.1570.50">
    <property type="match status" value="1"/>
</dbReference>
<comment type="function">
    <text evidence="10">Subunit R is required for both nuclease and ATPase activities, but not for modification.</text>
</comment>
<dbReference type="RefSeq" id="WP_138746731.1">
    <property type="nucleotide sequence ID" value="NZ_VCLB01000001.1"/>
</dbReference>
<dbReference type="InterPro" id="IPR004473">
    <property type="entry name" value="Restrct_endonuc_typeI_HsdR"/>
</dbReference>
<evidence type="ECO:0000259" key="11">
    <source>
        <dbReference type="PROSITE" id="PS51192"/>
    </source>
</evidence>
<dbReference type="NCBIfam" id="TIGR00348">
    <property type="entry name" value="hsdR"/>
    <property type="match status" value="1"/>
</dbReference>
<evidence type="ECO:0000256" key="10">
    <source>
        <dbReference type="RuleBase" id="RU364115"/>
    </source>
</evidence>
<evidence type="ECO:0000313" key="12">
    <source>
        <dbReference type="EMBL" id="TNB49689.1"/>
    </source>
</evidence>
<gene>
    <name evidence="12" type="ORF">FF124_01640</name>
</gene>
<dbReference type="Pfam" id="PF22679">
    <property type="entry name" value="T1R_D3-like"/>
    <property type="match status" value="1"/>
</dbReference>
<dbReference type="GO" id="GO:0003677">
    <property type="term" value="F:DNA binding"/>
    <property type="evidence" value="ECO:0007669"/>
    <property type="project" value="UniProtKB-KW"/>
</dbReference>
<dbReference type="GO" id="GO:0009035">
    <property type="term" value="F:type I site-specific deoxyribonuclease activity"/>
    <property type="evidence" value="ECO:0007669"/>
    <property type="project" value="UniProtKB-EC"/>
</dbReference>
<dbReference type="InterPro" id="IPR027417">
    <property type="entry name" value="P-loop_NTPase"/>
</dbReference>
<dbReference type="InterPro" id="IPR055180">
    <property type="entry name" value="HsdR_RecA-like_helicase_dom_2"/>
</dbReference>
<dbReference type="Pfam" id="PF18766">
    <property type="entry name" value="SWI2_SNF2"/>
    <property type="match status" value="1"/>
</dbReference>
<dbReference type="EC" id="3.1.21.3" evidence="10"/>
<comment type="subunit">
    <text evidence="10">The type I restriction/modification system is composed of three polypeptides R, M and S.</text>
</comment>
<evidence type="ECO:0000256" key="8">
    <source>
        <dbReference type="ARBA" id="ARBA00022840"/>
    </source>
</evidence>
<evidence type="ECO:0000256" key="7">
    <source>
        <dbReference type="ARBA" id="ARBA00022801"/>
    </source>
</evidence>
<keyword evidence="6" id="KW-0255">Endonuclease</keyword>
<dbReference type="Gene3D" id="3.40.50.300">
    <property type="entry name" value="P-loop containing nucleotide triphosphate hydrolases"/>
    <property type="match status" value="2"/>
</dbReference>
<dbReference type="PANTHER" id="PTHR30195:SF15">
    <property type="entry name" value="TYPE I RESTRICTION ENZYME HINDI ENDONUCLEASE SUBUNIT"/>
    <property type="match status" value="1"/>
</dbReference>
<dbReference type="AlphaFoldDB" id="A0A5C4JYK2"/>
<evidence type="ECO:0000256" key="3">
    <source>
        <dbReference type="ARBA" id="ARBA00022722"/>
    </source>
</evidence>
<feature type="domain" description="Helicase ATP-binding" evidence="11">
    <location>
        <begin position="330"/>
        <end position="494"/>
    </location>
</feature>
<dbReference type="Proteomes" id="UP000307874">
    <property type="component" value="Unassembled WGS sequence"/>
</dbReference>
<evidence type="ECO:0000256" key="1">
    <source>
        <dbReference type="ARBA" id="ARBA00000851"/>
    </source>
</evidence>
<comment type="catalytic activity">
    <reaction evidence="1 10">
        <text>Endonucleolytic cleavage of DNA to give random double-stranded fragments with terminal 5'-phosphates, ATP is simultaneously hydrolyzed.</text>
        <dbReference type="EC" id="3.1.21.3"/>
    </reaction>
</comment>
<reference evidence="12 13" key="1">
    <citation type="submission" date="2019-05" db="EMBL/GenBank/DDBJ databases">
        <authorList>
            <person name="Lee S.D."/>
        </authorList>
    </citation>
    <scope>NUCLEOTIDE SEQUENCE [LARGE SCALE GENOMIC DNA]</scope>
    <source>
        <strain evidence="12 13">GH2-6</strain>
    </source>
</reference>
<keyword evidence="3" id="KW-0540">Nuclease</keyword>
<evidence type="ECO:0000256" key="4">
    <source>
        <dbReference type="ARBA" id="ARBA00022741"/>
    </source>
</evidence>
<reference evidence="12 13" key="2">
    <citation type="submission" date="2019-06" db="EMBL/GenBank/DDBJ databases">
        <title>Martelella lutilitoris sp. nov., isolated from a tidal mudflat.</title>
        <authorList>
            <person name="Kim Y.-J."/>
        </authorList>
    </citation>
    <scope>NUCLEOTIDE SEQUENCE [LARGE SCALE GENOMIC DNA]</scope>
    <source>
        <strain evidence="12 13">GH2-6</strain>
    </source>
</reference>
<evidence type="ECO:0000256" key="6">
    <source>
        <dbReference type="ARBA" id="ARBA00022759"/>
    </source>
</evidence>
<evidence type="ECO:0000256" key="5">
    <source>
        <dbReference type="ARBA" id="ARBA00022747"/>
    </source>
</evidence>
<protein>
    <recommendedName>
        <fullName evidence="10">Type I restriction enzyme endonuclease subunit</fullName>
        <shortName evidence="10">R protein</shortName>
        <ecNumber evidence="10">3.1.21.3</ecNumber>
    </recommendedName>
</protein>
<comment type="similarity">
    <text evidence="2 10">Belongs to the HsdR family.</text>
</comment>
<keyword evidence="13" id="KW-1185">Reference proteome</keyword>